<comment type="caution">
    <text evidence="7">The sequence shown here is derived from an EMBL/GenBank/DDBJ whole genome shotgun (WGS) entry which is preliminary data.</text>
</comment>
<gene>
    <name evidence="7" type="ORF">EOD39_20203</name>
</gene>
<keyword evidence="4" id="KW-0175">Coiled coil</keyword>
<reference evidence="7 8" key="1">
    <citation type="submission" date="2019-01" db="EMBL/GenBank/DDBJ databases">
        <title>Draft Genome and Complete Hox-Cluster Characterization of the Sterlet Sturgeon (Acipenser ruthenus).</title>
        <authorList>
            <person name="Wei Q."/>
        </authorList>
    </citation>
    <scope>NUCLEOTIDE SEQUENCE [LARGE SCALE GENOMIC DNA]</scope>
    <source>
        <strain evidence="7">WHYD16114868_AA</strain>
        <tissue evidence="7">Blood</tissue>
    </source>
</reference>
<feature type="compositionally biased region" description="Basic and acidic residues" evidence="5">
    <location>
        <begin position="359"/>
        <end position="385"/>
    </location>
</feature>
<dbReference type="PROSITE" id="PS51720">
    <property type="entry name" value="G_AIG1"/>
    <property type="match status" value="2"/>
</dbReference>
<dbReference type="InterPro" id="IPR045058">
    <property type="entry name" value="GIMA/IAN/Toc"/>
</dbReference>
<keyword evidence="3" id="KW-0342">GTP-binding</keyword>
<comment type="similarity">
    <text evidence="1">Belongs to the TRAFAC class TrmE-Era-EngA-EngB-Septin-like GTPase superfamily. AIG1/Toc34/Toc159-like paraseptin GTPase family. IAN subfamily.</text>
</comment>
<evidence type="ECO:0000313" key="7">
    <source>
        <dbReference type="EMBL" id="RXM28176.1"/>
    </source>
</evidence>
<proteinExistence type="inferred from homology"/>
<dbReference type="Pfam" id="PF04548">
    <property type="entry name" value="AIG1"/>
    <property type="match status" value="2"/>
</dbReference>
<feature type="region of interest" description="Disordered" evidence="5">
    <location>
        <begin position="232"/>
        <end position="407"/>
    </location>
</feature>
<evidence type="ECO:0000256" key="4">
    <source>
        <dbReference type="SAM" id="Coils"/>
    </source>
</evidence>
<dbReference type="EMBL" id="SCEB01215699">
    <property type="protein sequence ID" value="RXM28176.1"/>
    <property type="molecule type" value="Genomic_DNA"/>
</dbReference>
<accession>A0A444TZ06</accession>
<dbReference type="PANTHER" id="PTHR10903">
    <property type="entry name" value="GTPASE, IMAP FAMILY MEMBER-RELATED"/>
    <property type="match status" value="1"/>
</dbReference>
<sequence length="754" mass="86692">MAAEQEAEETVSQELHSPPELRIVLLGGGRAGKNAAGNTILGREEGRSGLSLCTETRECEKRTGEVAGRRVTVVNTPDLFHPELLNIERCVSLSAPGPHAFLLLIRVYPKKTLDTHRELIVEQDCKSYDKVQELFGERAVRNTMILFTYGDCLRGRTIKQYIKEAGEEFQQLVEKCGNRYHVLNNNRSDHTQVTQLLDKIDNMVKGNGGCAFTNEMYQQAERWNRLKEQELNEKHKEELSRKEEEIKQKYEEEQCRREEELKHKYEKEQSRKEEEMKHKYEEEQSRREEELMEKLRKQMKKEKPEKEPEESKPPIRRRASIDLSTPNMSGGAGATLEKREGETPIANSQAPSKKHRYEKKKEKELGKEPEESKLPVRRSSMEEQHNMSGGEGEAPLADNQAPPSPPELRMVLLGKTGAGKSAAGNTILGREEFRSEASSSAVTRECEKRKGQVAGRRVAVIDTPELSQDKLQIRSCVSLSAPGPHAFLLVIPVGRFTEEERRAVVTVQEIFSEEAVRRYMMLLFTHSDKLKGKTIEDYIQTGSKELQQLVQKCKNRYHVLNNEDRSDRTQVTQLLDKIDNMVKGNNGSYYTSEMYREGKERARVGYENSKLLKERTGELELQLELRREREKSRVLERDLKKEMEKRRELEEKQRREEREMGEQMGKFSWQKFITALIPSPTLMRLLSRVLKLKPGRAARVSPCNSRDEAALDTQRQAVLCRASVWGVFKLQCAHCSGPAPGLYLRFHLSRSNPQ</sequence>
<dbReference type="GO" id="GO:0005525">
    <property type="term" value="F:GTP binding"/>
    <property type="evidence" value="ECO:0007669"/>
    <property type="project" value="UniProtKB-KW"/>
</dbReference>
<dbReference type="FunFam" id="3.40.50.300:FF:002274">
    <property type="entry name" value="Si:dkeyp-69e1.8"/>
    <property type="match status" value="2"/>
</dbReference>
<name>A0A444TZ06_ACIRT</name>
<dbReference type="InterPro" id="IPR006703">
    <property type="entry name" value="G_AIG1"/>
</dbReference>
<evidence type="ECO:0000256" key="3">
    <source>
        <dbReference type="ARBA" id="ARBA00023134"/>
    </source>
</evidence>
<dbReference type="Proteomes" id="UP000289886">
    <property type="component" value="Unassembled WGS sequence"/>
</dbReference>
<keyword evidence="2" id="KW-0547">Nucleotide-binding</keyword>
<dbReference type="CDD" id="cd01852">
    <property type="entry name" value="AIG1"/>
    <property type="match status" value="2"/>
</dbReference>
<evidence type="ECO:0000256" key="5">
    <source>
        <dbReference type="SAM" id="MobiDB-lite"/>
    </source>
</evidence>
<feature type="domain" description="AIG1-type G" evidence="6">
    <location>
        <begin position="405"/>
        <end position="599"/>
    </location>
</feature>
<feature type="compositionally biased region" description="Basic and acidic residues" evidence="5">
    <location>
        <begin position="232"/>
        <end position="313"/>
    </location>
</feature>
<evidence type="ECO:0000256" key="1">
    <source>
        <dbReference type="ARBA" id="ARBA00008535"/>
    </source>
</evidence>
<dbReference type="Gene3D" id="3.40.50.300">
    <property type="entry name" value="P-loop containing nucleotide triphosphate hydrolases"/>
    <property type="match status" value="2"/>
</dbReference>
<evidence type="ECO:0000259" key="6">
    <source>
        <dbReference type="PROSITE" id="PS51720"/>
    </source>
</evidence>
<dbReference type="AlphaFoldDB" id="A0A444TZ06"/>
<keyword evidence="8" id="KW-1185">Reference proteome</keyword>
<evidence type="ECO:0000256" key="2">
    <source>
        <dbReference type="ARBA" id="ARBA00022741"/>
    </source>
</evidence>
<evidence type="ECO:0000313" key="8">
    <source>
        <dbReference type="Proteomes" id="UP000289886"/>
    </source>
</evidence>
<feature type="coiled-coil region" evidence="4">
    <location>
        <begin position="625"/>
        <end position="666"/>
    </location>
</feature>
<dbReference type="InterPro" id="IPR027417">
    <property type="entry name" value="P-loop_NTPase"/>
</dbReference>
<dbReference type="SUPFAM" id="SSF52540">
    <property type="entry name" value="P-loop containing nucleoside triphosphate hydrolases"/>
    <property type="match status" value="2"/>
</dbReference>
<feature type="domain" description="AIG1-type G" evidence="6">
    <location>
        <begin position="18"/>
        <end position="221"/>
    </location>
</feature>
<organism evidence="7 8">
    <name type="scientific">Acipenser ruthenus</name>
    <name type="common">Sterlet sturgeon</name>
    <dbReference type="NCBI Taxonomy" id="7906"/>
    <lineage>
        <taxon>Eukaryota</taxon>
        <taxon>Metazoa</taxon>
        <taxon>Chordata</taxon>
        <taxon>Craniata</taxon>
        <taxon>Vertebrata</taxon>
        <taxon>Euteleostomi</taxon>
        <taxon>Actinopterygii</taxon>
        <taxon>Chondrostei</taxon>
        <taxon>Acipenseriformes</taxon>
        <taxon>Acipenseridae</taxon>
        <taxon>Acipenser</taxon>
    </lineage>
</organism>
<dbReference type="PANTHER" id="PTHR10903:SF170">
    <property type="entry name" value="GTPASE IMAP FAMILY MEMBER 7"/>
    <property type="match status" value="1"/>
</dbReference>
<protein>
    <submittedName>
        <fullName evidence="7">GTPase IMAP family member 4</fullName>
    </submittedName>
</protein>